<comment type="caution">
    <text evidence="2">The sequence shown here is derived from an EMBL/GenBank/DDBJ whole genome shotgun (WGS) entry which is preliminary data.</text>
</comment>
<feature type="transmembrane region" description="Helical" evidence="1">
    <location>
        <begin position="12"/>
        <end position="34"/>
    </location>
</feature>
<dbReference type="EMBL" id="BSTK01000018">
    <property type="protein sequence ID" value="GLY91079.1"/>
    <property type="molecule type" value="Genomic_DNA"/>
</dbReference>
<proteinExistence type="predicted"/>
<reference evidence="2" key="1">
    <citation type="submission" date="2023-03" db="EMBL/GenBank/DDBJ databases">
        <title>Actinoallomurus iriomotensis NBRC 103684.</title>
        <authorList>
            <person name="Ichikawa N."/>
            <person name="Sato H."/>
            <person name="Tonouchi N."/>
        </authorList>
    </citation>
    <scope>NUCLEOTIDE SEQUENCE</scope>
    <source>
        <strain evidence="2">NBRC 103684</strain>
    </source>
</reference>
<keyword evidence="3" id="KW-1185">Reference proteome</keyword>
<evidence type="ECO:0000256" key="1">
    <source>
        <dbReference type="SAM" id="Phobius"/>
    </source>
</evidence>
<organism evidence="2 3">
    <name type="scientific">Actinoallomurus iriomotensis</name>
    <dbReference type="NCBI Taxonomy" id="478107"/>
    <lineage>
        <taxon>Bacteria</taxon>
        <taxon>Bacillati</taxon>
        <taxon>Actinomycetota</taxon>
        <taxon>Actinomycetes</taxon>
        <taxon>Streptosporangiales</taxon>
        <taxon>Thermomonosporaceae</taxon>
        <taxon>Actinoallomurus</taxon>
    </lineage>
</organism>
<protein>
    <submittedName>
        <fullName evidence="2">Uncharacterized protein</fullName>
    </submittedName>
</protein>
<dbReference type="Proteomes" id="UP001165074">
    <property type="component" value="Unassembled WGS sequence"/>
</dbReference>
<keyword evidence="1" id="KW-0812">Transmembrane</keyword>
<dbReference type="InterPro" id="IPR045728">
    <property type="entry name" value="DUF6082"/>
</dbReference>
<name>A0A9W6SCI7_9ACTN</name>
<dbReference type="AlphaFoldDB" id="A0A9W6SCI7"/>
<evidence type="ECO:0000313" key="3">
    <source>
        <dbReference type="Proteomes" id="UP001165074"/>
    </source>
</evidence>
<dbReference type="Pfam" id="PF19560">
    <property type="entry name" value="DUF6082"/>
    <property type="match status" value="1"/>
</dbReference>
<keyword evidence="1" id="KW-1133">Transmembrane helix</keyword>
<sequence>MDSDRWRSLYRVALIVVGGLLVVSLSPLVLVGLHGGSADWARVAEIYQALAVLVAALALVGVMVQLNLQRQETRASRLETHKNLHQQLRLLAMEDPLYMACWGTFEMGQATTFDQKRQFQYLNLLFLSWLTSQRVGLPTWDLHVVLPGLFAGESGRNYWRLCRDIWSSTYTAPPEKALFDLIDAEYQKAVLAGEPRTTDELLEAMRHTQGEAPLRPR</sequence>
<gene>
    <name evidence="2" type="ORF">Airi02_090080</name>
</gene>
<feature type="transmembrane region" description="Helical" evidence="1">
    <location>
        <begin position="46"/>
        <end position="68"/>
    </location>
</feature>
<accession>A0A9W6SCI7</accession>
<evidence type="ECO:0000313" key="2">
    <source>
        <dbReference type="EMBL" id="GLY91079.1"/>
    </source>
</evidence>
<keyword evidence="1" id="KW-0472">Membrane</keyword>